<keyword evidence="3" id="KW-0479">Metal-binding</keyword>
<evidence type="ECO:0000256" key="8">
    <source>
        <dbReference type="ARBA" id="ARBA00046332"/>
    </source>
</evidence>
<comment type="caution">
    <text evidence="10">The sequence shown here is derived from an EMBL/GenBank/DDBJ whole genome shotgun (WGS) entry which is preliminary data.</text>
</comment>
<keyword evidence="1" id="KW-0813">Transport</keyword>
<evidence type="ECO:0000259" key="9">
    <source>
        <dbReference type="Pfam" id="PF04324"/>
    </source>
</evidence>
<keyword evidence="2" id="KW-0001">2Fe-2S</keyword>
<dbReference type="EMBL" id="JAQQXT010000005">
    <property type="protein sequence ID" value="MDC8772028.1"/>
    <property type="molecule type" value="Genomic_DNA"/>
</dbReference>
<protein>
    <recommendedName>
        <fullName evidence="7">Bacterioferritin-associated ferredoxin</fullName>
    </recommendedName>
</protein>
<dbReference type="Gene3D" id="1.10.10.1100">
    <property type="entry name" value="BFD-like [2Fe-2S]-binding domain"/>
    <property type="match status" value="1"/>
</dbReference>
<evidence type="ECO:0000313" key="10">
    <source>
        <dbReference type="EMBL" id="MDC8772028.1"/>
    </source>
</evidence>
<keyword evidence="11" id="KW-1185">Reference proteome</keyword>
<keyword evidence="6" id="KW-0411">Iron-sulfur</keyword>
<accession>A0ABT5KDR1</accession>
<proteinExistence type="inferred from homology"/>
<organism evidence="10 11">
    <name type="scientific">Roseateles albus</name>
    <dbReference type="NCBI Taxonomy" id="2987525"/>
    <lineage>
        <taxon>Bacteria</taxon>
        <taxon>Pseudomonadati</taxon>
        <taxon>Pseudomonadota</taxon>
        <taxon>Betaproteobacteria</taxon>
        <taxon>Burkholderiales</taxon>
        <taxon>Sphaerotilaceae</taxon>
        <taxon>Roseateles</taxon>
    </lineage>
</organism>
<evidence type="ECO:0000256" key="4">
    <source>
        <dbReference type="ARBA" id="ARBA00022982"/>
    </source>
</evidence>
<evidence type="ECO:0000256" key="7">
    <source>
        <dbReference type="ARBA" id="ARBA00039386"/>
    </source>
</evidence>
<dbReference type="InterPro" id="IPR007419">
    <property type="entry name" value="BFD-like_2Fe2S-bd_dom"/>
</dbReference>
<evidence type="ECO:0000256" key="6">
    <source>
        <dbReference type="ARBA" id="ARBA00023014"/>
    </source>
</evidence>
<dbReference type="PANTHER" id="PTHR37424:SF1">
    <property type="entry name" value="BACTERIOFERRITIN-ASSOCIATED FERREDOXIN"/>
    <property type="match status" value="1"/>
</dbReference>
<evidence type="ECO:0000256" key="3">
    <source>
        <dbReference type="ARBA" id="ARBA00022723"/>
    </source>
</evidence>
<dbReference type="PANTHER" id="PTHR37424">
    <property type="entry name" value="BACTERIOFERRITIN-ASSOCIATED FERREDOXIN"/>
    <property type="match status" value="1"/>
</dbReference>
<sequence>MIVCLCRRVSDRDIHAQVASGVSNFELLQDETGVASACGCCGDCAREVFDAALAKSGCAGACRSERPAWAVVSLR</sequence>
<keyword evidence="4" id="KW-0249">Electron transport</keyword>
<comment type="similarity">
    <text evidence="8">Belongs to the Bfd family.</text>
</comment>
<reference evidence="10 11" key="1">
    <citation type="submission" date="2022-10" db="EMBL/GenBank/DDBJ databases">
        <title>Paucibacter sp. hw1 Genome sequencing.</title>
        <authorList>
            <person name="Park S."/>
        </authorList>
    </citation>
    <scope>NUCLEOTIDE SEQUENCE [LARGE SCALE GENOMIC DNA]</scope>
    <source>
        <strain evidence="11">hw1</strain>
    </source>
</reference>
<keyword evidence="5" id="KW-0408">Iron</keyword>
<dbReference type="Pfam" id="PF04324">
    <property type="entry name" value="Fer2_BFD"/>
    <property type="match status" value="1"/>
</dbReference>
<evidence type="ECO:0000256" key="1">
    <source>
        <dbReference type="ARBA" id="ARBA00022448"/>
    </source>
</evidence>
<evidence type="ECO:0000256" key="5">
    <source>
        <dbReference type="ARBA" id="ARBA00023004"/>
    </source>
</evidence>
<gene>
    <name evidence="10" type="ORF">PRZ03_10645</name>
</gene>
<dbReference type="Proteomes" id="UP001221189">
    <property type="component" value="Unassembled WGS sequence"/>
</dbReference>
<evidence type="ECO:0000256" key="2">
    <source>
        <dbReference type="ARBA" id="ARBA00022714"/>
    </source>
</evidence>
<dbReference type="InterPro" id="IPR052371">
    <property type="entry name" value="BFD-associated_ferredoxin"/>
</dbReference>
<feature type="domain" description="BFD-like [2Fe-2S]-binding" evidence="9">
    <location>
        <begin position="2"/>
        <end position="50"/>
    </location>
</feature>
<dbReference type="InterPro" id="IPR041854">
    <property type="entry name" value="BFD-like_2Fe2S-bd_dom_sf"/>
</dbReference>
<name>A0ABT5KDR1_9BURK</name>
<evidence type="ECO:0000313" key="11">
    <source>
        <dbReference type="Proteomes" id="UP001221189"/>
    </source>
</evidence>
<dbReference type="RefSeq" id="WP_273600274.1">
    <property type="nucleotide sequence ID" value="NZ_JAQQXT010000005.1"/>
</dbReference>